<dbReference type="InterPro" id="IPR029058">
    <property type="entry name" value="AB_hydrolase_fold"/>
</dbReference>
<feature type="domain" description="AB hydrolase-1" evidence="1">
    <location>
        <begin position="27"/>
        <end position="246"/>
    </location>
</feature>
<evidence type="ECO:0000313" key="3">
    <source>
        <dbReference type="Proteomes" id="UP000008495"/>
    </source>
</evidence>
<dbReference type="PANTHER" id="PTHR43689:SF8">
    <property type="entry name" value="ALPHA_BETA-HYDROLASES SUPERFAMILY PROTEIN"/>
    <property type="match status" value="1"/>
</dbReference>
<dbReference type="PRINTS" id="PR00111">
    <property type="entry name" value="ABHYDROLASE"/>
</dbReference>
<dbReference type="AlphaFoldDB" id="K6VU69"/>
<evidence type="ECO:0000259" key="1">
    <source>
        <dbReference type="Pfam" id="PF12697"/>
    </source>
</evidence>
<dbReference type="PANTHER" id="PTHR43689">
    <property type="entry name" value="HYDROLASE"/>
    <property type="match status" value="1"/>
</dbReference>
<accession>K6VU69</accession>
<keyword evidence="3" id="KW-1185">Reference proteome</keyword>
<protein>
    <recommendedName>
        <fullName evidence="1">AB hydrolase-1 domain-containing protein</fullName>
    </recommendedName>
</protein>
<gene>
    <name evidence="2" type="ORF">AUCHE_17_01020</name>
</gene>
<name>K6VU69_9MICO</name>
<dbReference type="GO" id="GO:0003824">
    <property type="term" value="F:catalytic activity"/>
    <property type="evidence" value="ECO:0007669"/>
    <property type="project" value="UniProtKB-ARBA"/>
</dbReference>
<dbReference type="eggNOG" id="COG2267">
    <property type="taxonomic scope" value="Bacteria"/>
</dbReference>
<dbReference type="SUPFAM" id="SSF53474">
    <property type="entry name" value="alpha/beta-Hydrolases"/>
    <property type="match status" value="1"/>
</dbReference>
<dbReference type="STRING" id="100225.SAMN05421595_0101"/>
<comment type="caution">
    <text evidence="2">The sequence shown here is derived from an EMBL/GenBank/DDBJ whole genome shotgun (WGS) entry which is preliminary data.</text>
</comment>
<evidence type="ECO:0000313" key="2">
    <source>
        <dbReference type="EMBL" id="GAB78890.1"/>
    </source>
</evidence>
<dbReference type="EMBL" id="BAGZ01000017">
    <property type="protein sequence ID" value="GAB78890.1"/>
    <property type="molecule type" value="Genomic_DNA"/>
</dbReference>
<dbReference type="Proteomes" id="UP000008495">
    <property type="component" value="Unassembled WGS sequence"/>
</dbReference>
<proteinExistence type="predicted"/>
<dbReference type="OrthoDB" id="5495375at2"/>
<dbReference type="Gene3D" id="3.40.50.1820">
    <property type="entry name" value="alpha/beta hydrolase"/>
    <property type="match status" value="1"/>
</dbReference>
<organism evidence="2 3">
    <name type="scientific">Austwickia chelonae NBRC 105200</name>
    <dbReference type="NCBI Taxonomy" id="1184607"/>
    <lineage>
        <taxon>Bacteria</taxon>
        <taxon>Bacillati</taxon>
        <taxon>Actinomycetota</taxon>
        <taxon>Actinomycetes</taxon>
        <taxon>Micrococcales</taxon>
        <taxon>Dermatophilaceae</taxon>
        <taxon>Austwickia</taxon>
    </lineage>
</organism>
<dbReference type="InterPro" id="IPR000073">
    <property type="entry name" value="AB_hydrolase_1"/>
</dbReference>
<sequence length="269" mass="28391">MNPAAGPAPGKTPEPDTVTCVTDRPLLILVHGTRFDARQWRGYDTLVPDAELLPIDLPGHGSRAGDPWDSAAALDVVDDAVRTAGPDRPIVLAGHSLGGYVATTYAHRHPDRLAALVLVGACADPSKHPRLVYLYTGFARLLPLIGADRMATVANAVMRRLGAQAQDVPDATGYAATPAAWAGVVAEARADQLAPVTCPVYLVAGQYDQLRIDLAAYARACRDGRTRVIPRASHLAPVTHRAQVAEVFREAVAAATAPEDPSQNPPSNA</sequence>
<reference evidence="2 3" key="1">
    <citation type="submission" date="2012-08" db="EMBL/GenBank/DDBJ databases">
        <title>Whole genome shotgun sequence of Austwickia chelonae NBRC 105200.</title>
        <authorList>
            <person name="Yoshida I."/>
            <person name="Hosoyama A."/>
            <person name="Tsuchikane K."/>
            <person name="Katsumata H."/>
            <person name="Ando Y."/>
            <person name="Ohji S."/>
            <person name="Hamada M."/>
            <person name="Tamura T."/>
            <person name="Yamazoe A."/>
            <person name="Yamazaki S."/>
            <person name="Fujita N."/>
        </authorList>
    </citation>
    <scope>NUCLEOTIDE SEQUENCE [LARGE SCALE GENOMIC DNA]</scope>
    <source>
        <strain evidence="2 3">NBRC 105200</strain>
    </source>
</reference>
<dbReference type="Pfam" id="PF12697">
    <property type="entry name" value="Abhydrolase_6"/>
    <property type="match status" value="1"/>
</dbReference>